<dbReference type="Proteomes" id="UP000609064">
    <property type="component" value="Unassembled WGS sequence"/>
</dbReference>
<sequence length="134" mass="15546">MKNIEEILQKLLAEQDFLKEMQGRIVENYDIMIQNQQQNADNHEVVIHNQATIIRNQEIIVNNQINIVRNQKQIAQNQIQLEVILQTQAHVLNLVKKLTGENETLEDTTKSIENLILSKQESIKNRPLNDPSTL</sequence>
<comment type="caution">
    <text evidence="1">The sequence shown here is derived from an EMBL/GenBank/DDBJ whole genome shotgun (WGS) entry which is preliminary data.</text>
</comment>
<proteinExistence type="predicted"/>
<evidence type="ECO:0000313" key="1">
    <source>
        <dbReference type="EMBL" id="GGD81205.1"/>
    </source>
</evidence>
<keyword evidence="2" id="KW-1185">Reference proteome</keyword>
<protein>
    <submittedName>
        <fullName evidence="1">Uncharacterized protein</fullName>
    </submittedName>
</protein>
<evidence type="ECO:0000313" key="2">
    <source>
        <dbReference type="Proteomes" id="UP000609064"/>
    </source>
</evidence>
<gene>
    <name evidence="1" type="ORF">GCM10011514_51610</name>
</gene>
<accession>A0A916Z8Y6</accession>
<dbReference type="RefSeq" id="WP_188770998.1">
    <property type="nucleotide sequence ID" value="NZ_BMKK01000017.1"/>
</dbReference>
<dbReference type="EMBL" id="BMKK01000017">
    <property type="protein sequence ID" value="GGD81205.1"/>
    <property type="molecule type" value="Genomic_DNA"/>
</dbReference>
<organism evidence="1 2">
    <name type="scientific">Emticicia aquatilis</name>
    <dbReference type="NCBI Taxonomy" id="1537369"/>
    <lineage>
        <taxon>Bacteria</taxon>
        <taxon>Pseudomonadati</taxon>
        <taxon>Bacteroidota</taxon>
        <taxon>Cytophagia</taxon>
        <taxon>Cytophagales</taxon>
        <taxon>Leadbetterellaceae</taxon>
        <taxon>Emticicia</taxon>
    </lineage>
</organism>
<reference evidence="1" key="2">
    <citation type="submission" date="2020-09" db="EMBL/GenBank/DDBJ databases">
        <authorList>
            <person name="Sun Q."/>
            <person name="Zhou Y."/>
        </authorList>
    </citation>
    <scope>NUCLEOTIDE SEQUENCE</scope>
    <source>
        <strain evidence="1">CGMCC 1.15958</strain>
    </source>
</reference>
<name>A0A916Z8Y6_9BACT</name>
<reference evidence="1" key="1">
    <citation type="journal article" date="2014" name="Int. J. Syst. Evol. Microbiol.">
        <title>Complete genome sequence of Corynebacterium casei LMG S-19264T (=DSM 44701T), isolated from a smear-ripened cheese.</title>
        <authorList>
            <consortium name="US DOE Joint Genome Institute (JGI-PGF)"/>
            <person name="Walter F."/>
            <person name="Albersmeier A."/>
            <person name="Kalinowski J."/>
            <person name="Ruckert C."/>
        </authorList>
    </citation>
    <scope>NUCLEOTIDE SEQUENCE</scope>
    <source>
        <strain evidence="1">CGMCC 1.15958</strain>
    </source>
</reference>
<dbReference type="AlphaFoldDB" id="A0A916Z8Y6"/>